<dbReference type="Gene3D" id="3.40.50.300">
    <property type="entry name" value="P-loop containing nucleotide triphosphate hydrolases"/>
    <property type="match status" value="1"/>
</dbReference>
<gene>
    <name evidence="1" type="ORF">DI551_02995</name>
</gene>
<dbReference type="Pfam" id="PF13671">
    <property type="entry name" value="AAA_33"/>
    <property type="match status" value="1"/>
</dbReference>
<dbReference type="SUPFAM" id="SSF52540">
    <property type="entry name" value="P-loop containing nucleoside triphosphate hydrolases"/>
    <property type="match status" value="1"/>
</dbReference>
<sequence length="158" mass="18181">MAILYLMHGFVGAGKTTFAKKLELEKRAVRYSHDEWMRDRFGENPPAGKFAEYYEIVADDIKQQAAERLSRGQDVILDFGFWTRADRDEYRSWADLMGAECVLYYIHADPDVMKARVLKRTEELPEGQLVIDENAIELFKTKFEPLAADEAHISVGTD</sequence>
<dbReference type="EMBL" id="QFQB01000011">
    <property type="protein sequence ID" value="PZQ47654.1"/>
    <property type="molecule type" value="Genomic_DNA"/>
</dbReference>
<protein>
    <recommendedName>
        <fullName evidence="3">ATP-binding protein</fullName>
    </recommendedName>
</protein>
<dbReference type="Proteomes" id="UP000249417">
    <property type="component" value="Unassembled WGS sequence"/>
</dbReference>
<proteinExistence type="predicted"/>
<dbReference type="AlphaFoldDB" id="A0A2W5N3I6"/>
<dbReference type="InterPro" id="IPR027417">
    <property type="entry name" value="P-loop_NTPase"/>
</dbReference>
<evidence type="ECO:0000313" key="1">
    <source>
        <dbReference type="EMBL" id="PZQ47654.1"/>
    </source>
</evidence>
<reference evidence="1 2" key="1">
    <citation type="submission" date="2017-08" db="EMBL/GenBank/DDBJ databases">
        <title>Infants hospitalized years apart are colonized by the same room-sourced microbial strains.</title>
        <authorList>
            <person name="Brooks B."/>
            <person name="Olm M.R."/>
            <person name="Firek B.A."/>
            <person name="Baker R."/>
            <person name="Thomas B.C."/>
            <person name="Morowitz M.J."/>
            <person name="Banfield J.F."/>
        </authorList>
    </citation>
    <scope>NUCLEOTIDE SEQUENCE [LARGE SCALE GENOMIC DNA]</scope>
    <source>
        <strain evidence="1">S2_005_002_R2_29</strain>
    </source>
</reference>
<name>A0A2W5N3I6_9BACT</name>
<organism evidence="1 2">
    <name type="scientific">Micavibrio aeruginosavorus</name>
    <dbReference type="NCBI Taxonomy" id="349221"/>
    <lineage>
        <taxon>Bacteria</taxon>
        <taxon>Pseudomonadati</taxon>
        <taxon>Bdellovibrionota</taxon>
        <taxon>Bdellovibrionia</taxon>
        <taxon>Bdellovibrionales</taxon>
        <taxon>Pseudobdellovibrionaceae</taxon>
        <taxon>Micavibrio</taxon>
    </lineage>
</organism>
<evidence type="ECO:0000313" key="2">
    <source>
        <dbReference type="Proteomes" id="UP000249417"/>
    </source>
</evidence>
<comment type="caution">
    <text evidence="1">The sequence shown here is derived from an EMBL/GenBank/DDBJ whole genome shotgun (WGS) entry which is preliminary data.</text>
</comment>
<evidence type="ECO:0008006" key="3">
    <source>
        <dbReference type="Google" id="ProtNLM"/>
    </source>
</evidence>
<accession>A0A2W5N3I6</accession>